<protein>
    <submittedName>
        <fullName evidence="5">DNA-binding transcriptional regulator, GntR family</fullName>
    </submittedName>
</protein>
<dbReference type="PROSITE" id="PS50949">
    <property type="entry name" value="HTH_GNTR"/>
    <property type="match status" value="1"/>
</dbReference>
<keyword evidence="3" id="KW-0804">Transcription</keyword>
<dbReference type="RefSeq" id="WP_096335418.1">
    <property type="nucleotide sequence ID" value="NZ_CP010802.1"/>
</dbReference>
<organism evidence="5 6">
    <name type="scientific">Desulfuromonas soudanensis</name>
    <dbReference type="NCBI Taxonomy" id="1603606"/>
    <lineage>
        <taxon>Bacteria</taxon>
        <taxon>Pseudomonadati</taxon>
        <taxon>Thermodesulfobacteriota</taxon>
        <taxon>Desulfuromonadia</taxon>
        <taxon>Desulfuromonadales</taxon>
        <taxon>Desulfuromonadaceae</taxon>
        <taxon>Desulfuromonas</taxon>
    </lineage>
</organism>
<keyword evidence="6" id="KW-1185">Reference proteome</keyword>
<evidence type="ECO:0000259" key="4">
    <source>
        <dbReference type="PROSITE" id="PS50949"/>
    </source>
</evidence>
<evidence type="ECO:0000313" key="6">
    <source>
        <dbReference type="Proteomes" id="UP000057158"/>
    </source>
</evidence>
<proteinExistence type="predicted"/>
<evidence type="ECO:0000256" key="2">
    <source>
        <dbReference type="ARBA" id="ARBA00023125"/>
    </source>
</evidence>
<reference evidence="5 6" key="1">
    <citation type="submission" date="2015-07" db="EMBL/GenBank/DDBJ databases">
        <title>Isolation and Genomic Characterization of a Novel Halophilic Metal-Reducing Deltaproteobacterium from the Deep Subsurface.</title>
        <authorList>
            <person name="Badalamenti J.P."/>
            <person name="Summers Z.M."/>
            <person name="Gralnick J.A."/>
            <person name="Bond D.R."/>
        </authorList>
    </citation>
    <scope>NUCLEOTIDE SEQUENCE [LARGE SCALE GENOMIC DNA]</scope>
    <source>
        <strain evidence="5 6">WTL</strain>
    </source>
</reference>
<dbReference type="STRING" id="1603606.DSOUD_0399"/>
<dbReference type="AlphaFoldDB" id="A0A0M5ITA1"/>
<name>A0A0M5ITA1_9BACT</name>
<dbReference type="SMART" id="SM00895">
    <property type="entry name" value="FCD"/>
    <property type="match status" value="1"/>
</dbReference>
<dbReference type="Proteomes" id="UP000057158">
    <property type="component" value="Chromosome"/>
</dbReference>
<dbReference type="Pfam" id="PF00392">
    <property type="entry name" value="GntR"/>
    <property type="match status" value="1"/>
</dbReference>
<dbReference type="PANTHER" id="PTHR43537:SF50">
    <property type="entry name" value="TRANSCRIPTIONAL REGULATORY PROTEIN"/>
    <property type="match status" value="1"/>
</dbReference>
<sequence length="225" mass="25950">MSKNIQIASPALYQEVAARLRERIYTQDLKPGDAIDEQALAAEYGISRTPMREALKVLHAERLVVLEPRRGCFVAELKEQDIDELFPLMALLEGRCAYEAVKKAKPADIRRVEELHKKLEKYAAANDVDKYFEQNCLCHELVQKLAGNYWLERVINDLRKFLKLLRGRQLQLPGRLQESLSEHRMLLAAFQNRNPAAAEKIMHDHLVNQHAALIIFDREKKNKAV</sequence>
<dbReference type="OrthoDB" id="9812645at2"/>
<dbReference type="InterPro" id="IPR000524">
    <property type="entry name" value="Tscrpt_reg_HTH_GntR"/>
</dbReference>
<dbReference type="SUPFAM" id="SSF46785">
    <property type="entry name" value="Winged helix' DNA-binding domain"/>
    <property type="match status" value="1"/>
</dbReference>
<dbReference type="InterPro" id="IPR036390">
    <property type="entry name" value="WH_DNA-bd_sf"/>
</dbReference>
<dbReference type="Gene3D" id="1.20.120.530">
    <property type="entry name" value="GntR ligand-binding domain-like"/>
    <property type="match status" value="1"/>
</dbReference>
<dbReference type="GO" id="GO:0003677">
    <property type="term" value="F:DNA binding"/>
    <property type="evidence" value="ECO:0007669"/>
    <property type="project" value="UniProtKB-KW"/>
</dbReference>
<dbReference type="SUPFAM" id="SSF48008">
    <property type="entry name" value="GntR ligand-binding domain-like"/>
    <property type="match status" value="1"/>
</dbReference>
<evidence type="ECO:0000256" key="1">
    <source>
        <dbReference type="ARBA" id="ARBA00023015"/>
    </source>
</evidence>
<dbReference type="GO" id="GO:0003700">
    <property type="term" value="F:DNA-binding transcription factor activity"/>
    <property type="evidence" value="ECO:0007669"/>
    <property type="project" value="InterPro"/>
</dbReference>
<dbReference type="SMART" id="SM00345">
    <property type="entry name" value="HTH_GNTR"/>
    <property type="match status" value="1"/>
</dbReference>
<dbReference type="PATRIC" id="fig|1603606.3.peg.433"/>
<dbReference type="Pfam" id="PF07729">
    <property type="entry name" value="FCD"/>
    <property type="match status" value="1"/>
</dbReference>
<evidence type="ECO:0000313" key="5">
    <source>
        <dbReference type="EMBL" id="ALC15194.1"/>
    </source>
</evidence>
<accession>A0A0M5ITA1</accession>
<keyword evidence="2 5" id="KW-0238">DNA-binding</keyword>
<dbReference type="InterPro" id="IPR011711">
    <property type="entry name" value="GntR_C"/>
</dbReference>
<dbReference type="CDD" id="cd07377">
    <property type="entry name" value="WHTH_GntR"/>
    <property type="match status" value="1"/>
</dbReference>
<evidence type="ECO:0000256" key="3">
    <source>
        <dbReference type="ARBA" id="ARBA00023163"/>
    </source>
</evidence>
<keyword evidence="1" id="KW-0805">Transcription regulation</keyword>
<feature type="domain" description="HTH gntR-type" evidence="4">
    <location>
        <begin position="10"/>
        <end position="77"/>
    </location>
</feature>
<dbReference type="PANTHER" id="PTHR43537">
    <property type="entry name" value="TRANSCRIPTIONAL REGULATOR, GNTR FAMILY"/>
    <property type="match status" value="1"/>
</dbReference>
<dbReference type="KEGG" id="des:DSOUD_0399"/>
<gene>
    <name evidence="5" type="ORF">DSOUD_0399</name>
</gene>
<dbReference type="InterPro" id="IPR036388">
    <property type="entry name" value="WH-like_DNA-bd_sf"/>
</dbReference>
<dbReference type="Gene3D" id="1.10.10.10">
    <property type="entry name" value="Winged helix-like DNA-binding domain superfamily/Winged helix DNA-binding domain"/>
    <property type="match status" value="1"/>
</dbReference>
<dbReference type="EMBL" id="CP010802">
    <property type="protein sequence ID" value="ALC15194.1"/>
    <property type="molecule type" value="Genomic_DNA"/>
</dbReference>
<dbReference type="InterPro" id="IPR008920">
    <property type="entry name" value="TF_FadR/GntR_C"/>
</dbReference>